<evidence type="ECO:0000256" key="1">
    <source>
        <dbReference type="ARBA" id="ARBA00004383"/>
    </source>
</evidence>
<dbReference type="GO" id="GO:0015031">
    <property type="term" value="P:protein transport"/>
    <property type="evidence" value="ECO:0007669"/>
    <property type="project" value="UniProtKB-KW"/>
</dbReference>
<evidence type="ECO:0000256" key="6">
    <source>
        <dbReference type="ARBA" id="ARBA00022692"/>
    </source>
</evidence>
<evidence type="ECO:0000256" key="9">
    <source>
        <dbReference type="ARBA" id="ARBA00023136"/>
    </source>
</evidence>
<keyword evidence="4" id="KW-1003">Cell membrane</keyword>
<dbReference type="Pfam" id="PF13103">
    <property type="entry name" value="TonB_2"/>
    <property type="match status" value="1"/>
</dbReference>
<dbReference type="CDD" id="cd06257">
    <property type="entry name" value="DnaJ"/>
    <property type="match status" value="1"/>
</dbReference>
<sequence>MLPPFLAHLGLDPTADDRAIRRAYSRLLKQIDQENDPGGFQALRQAYEMAMHWFASQGPQAGPEPAGAEAPPHEGRAAVPEGAEGRQERAGDAPAAEVGSGSGVGAGAAAGPRPAADVAGRQEAARASEQSAREVFEALREQLAQGRLGTHAEVLAWLKQALDGDRLIDMDARFLFEGGVAALLADGWRPGHEYLFGPAMDCFDWHEDRGRLAAFGRAGAVISAAIDELDFYDSLPNRERLPQRDVIRRLRDGRRPRTSALLRQWPVAERLRRLYPHWLHVITDVGNVERWQGWAQAIPRWRRWLAYTPPLPPDPSKAGTASVGVRRAWMLLAALMCSAFIGMCSAPSRTGAPVAPQASGPLASSGTAPLFDPAAGRAGGSAPGLRFTDTSAFDSPRLGDLGSARQGASAAAVPAVHASLAAPLRPAYPPVARRLGHEGRVVVSATIGADGRVRHASIGQGSGFQELDDAALAAVRDAAFVPARDGMGRPVAGSYRIPIRFTLSPDPAPVRAARPRDYAQSVRDTFRPHIRVQDAIAGNPVAEVTLRMNAQGVIESHRLSRPSGNKDWDDAVLGAVRRVSRVPPEMVITFRPKA</sequence>
<dbReference type="Proteomes" id="UP000248856">
    <property type="component" value="Unassembled WGS sequence"/>
</dbReference>
<comment type="similarity">
    <text evidence="2">Belongs to the TonB family.</text>
</comment>
<dbReference type="GO" id="GO:0055085">
    <property type="term" value="P:transmembrane transport"/>
    <property type="evidence" value="ECO:0007669"/>
    <property type="project" value="InterPro"/>
</dbReference>
<proteinExistence type="inferred from homology"/>
<reference evidence="12 13" key="1">
    <citation type="submission" date="2018-06" db="EMBL/GenBank/DDBJ databases">
        <title>Genomic Encyclopedia of Archaeal and Bacterial Type Strains, Phase II (KMG-II): from individual species to whole genera.</title>
        <authorList>
            <person name="Goeker M."/>
        </authorList>
    </citation>
    <scope>NUCLEOTIDE SEQUENCE [LARGE SCALE GENOMIC DNA]</scope>
    <source>
        <strain evidence="12 13">CFPB 3232</strain>
    </source>
</reference>
<evidence type="ECO:0000313" key="12">
    <source>
        <dbReference type="EMBL" id="RAR80710.1"/>
    </source>
</evidence>
<keyword evidence="5" id="KW-0997">Cell inner membrane</keyword>
<comment type="subcellular location">
    <subcellularLocation>
        <location evidence="1">Cell inner membrane</location>
        <topology evidence="1">Single-pass membrane protein</topology>
        <orientation evidence="1">Periplasmic side</orientation>
    </subcellularLocation>
</comment>
<dbReference type="InterPro" id="IPR051045">
    <property type="entry name" value="TonB-dependent_transducer"/>
</dbReference>
<dbReference type="Gene3D" id="3.30.1150.10">
    <property type="match status" value="2"/>
</dbReference>
<protein>
    <submittedName>
        <fullName evidence="12">Outer membrane transport energization protein TonB</fullName>
    </submittedName>
</protein>
<keyword evidence="3" id="KW-0813">Transport</keyword>
<dbReference type="RefSeq" id="WP_111877629.1">
    <property type="nucleotide sequence ID" value="NZ_CBCSGC010000249.1"/>
</dbReference>
<evidence type="ECO:0000313" key="13">
    <source>
        <dbReference type="Proteomes" id="UP000248856"/>
    </source>
</evidence>
<keyword evidence="7" id="KW-0653">Protein transport</keyword>
<feature type="region of interest" description="Disordered" evidence="10">
    <location>
        <begin position="57"/>
        <end position="126"/>
    </location>
</feature>
<dbReference type="InterPro" id="IPR037682">
    <property type="entry name" value="TonB_C"/>
</dbReference>
<feature type="compositionally biased region" description="Low complexity" evidence="10">
    <location>
        <begin position="58"/>
        <end position="70"/>
    </location>
</feature>
<gene>
    <name evidence="12" type="ORF">AX018_102268</name>
</gene>
<keyword evidence="13" id="KW-1185">Reference proteome</keyword>
<dbReference type="OrthoDB" id="5524449at2"/>
<evidence type="ECO:0000256" key="7">
    <source>
        <dbReference type="ARBA" id="ARBA00022927"/>
    </source>
</evidence>
<dbReference type="InterPro" id="IPR001623">
    <property type="entry name" value="DnaJ_domain"/>
</dbReference>
<keyword evidence="9" id="KW-0472">Membrane</keyword>
<name>A0A328Z3N4_9BURK</name>
<evidence type="ECO:0000259" key="11">
    <source>
        <dbReference type="PROSITE" id="PS52015"/>
    </source>
</evidence>
<evidence type="ECO:0000256" key="3">
    <source>
        <dbReference type="ARBA" id="ARBA00022448"/>
    </source>
</evidence>
<feature type="compositionally biased region" description="Low complexity" evidence="10">
    <location>
        <begin position="109"/>
        <end position="122"/>
    </location>
</feature>
<dbReference type="NCBIfam" id="TIGR01352">
    <property type="entry name" value="tonB_Cterm"/>
    <property type="match status" value="1"/>
</dbReference>
<dbReference type="AlphaFoldDB" id="A0A328Z3N4"/>
<evidence type="ECO:0000256" key="4">
    <source>
        <dbReference type="ARBA" id="ARBA00022475"/>
    </source>
</evidence>
<evidence type="ECO:0000256" key="10">
    <source>
        <dbReference type="SAM" id="MobiDB-lite"/>
    </source>
</evidence>
<keyword evidence="6" id="KW-0812">Transmembrane</keyword>
<dbReference type="Pfam" id="PF03544">
    <property type="entry name" value="TonB_C"/>
    <property type="match status" value="1"/>
</dbReference>
<dbReference type="PANTHER" id="PTHR33446">
    <property type="entry name" value="PROTEIN TONB-RELATED"/>
    <property type="match status" value="1"/>
</dbReference>
<dbReference type="PROSITE" id="PS52015">
    <property type="entry name" value="TONB_CTD"/>
    <property type="match status" value="1"/>
</dbReference>
<accession>A0A328Z3N4</accession>
<dbReference type="SUPFAM" id="SSF74653">
    <property type="entry name" value="TolA/TonB C-terminal domain"/>
    <property type="match status" value="2"/>
</dbReference>
<evidence type="ECO:0000256" key="5">
    <source>
        <dbReference type="ARBA" id="ARBA00022519"/>
    </source>
</evidence>
<dbReference type="EMBL" id="QLTA01000022">
    <property type="protein sequence ID" value="RAR80710.1"/>
    <property type="molecule type" value="Genomic_DNA"/>
</dbReference>
<evidence type="ECO:0000256" key="2">
    <source>
        <dbReference type="ARBA" id="ARBA00006555"/>
    </source>
</evidence>
<dbReference type="GO" id="GO:0005886">
    <property type="term" value="C:plasma membrane"/>
    <property type="evidence" value="ECO:0007669"/>
    <property type="project" value="UniProtKB-SubCell"/>
</dbReference>
<organism evidence="12 13">
    <name type="scientific">Paracidovorax anthurii</name>
    <dbReference type="NCBI Taxonomy" id="78229"/>
    <lineage>
        <taxon>Bacteria</taxon>
        <taxon>Pseudomonadati</taxon>
        <taxon>Pseudomonadota</taxon>
        <taxon>Betaproteobacteria</taxon>
        <taxon>Burkholderiales</taxon>
        <taxon>Comamonadaceae</taxon>
        <taxon>Paracidovorax</taxon>
    </lineage>
</organism>
<dbReference type="InterPro" id="IPR006260">
    <property type="entry name" value="TonB/TolA_C"/>
</dbReference>
<comment type="caution">
    <text evidence="12">The sequence shown here is derived from an EMBL/GenBank/DDBJ whole genome shotgun (WGS) entry which is preliminary data.</text>
</comment>
<feature type="domain" description="TonB C-terminal" evidence="11">
    <location>
        <begin position="413"/>
        <end position="510"/>
    </location>
</feature>
<keyword evidence="8" id="KW-1133">Transmembrane helix</keyword>
<evidence type="ECO:0000256" key="8">
    <source>
        <dbReference type="ARBA" id="ARBA00022989"/>
    </source>
</evidence>